<dbReference type="AlphaFoldDB" id="A0A1N7S9K1"/>
<evidence type="ECO:0000313" key="3">
    <source>
        <dbReference type="Proteomes" id="UP000195569"/>
    </source>
</evidence>
<keyword evidence="3" id="KW-1185">Reference proteome</keyword>
<proteinExistence type="predicted"/>
<dbReference type="EMBL" id="CYGY02000037">
    <property type="protein sequence ID" value="SIT44001.1"/>
    <property type="molecule type" value="Genomic_DNA"/>
</dbReference>
<comment type="caution">
    <text evidence="2">The sequence shown here is derived from an EMBL/GenBank/DDBJ whole genome shotgun (WGS) entry which is preliminary data.</text>
</comment>
<sequence length="145" mass="16422">MTLELDCGASALRRMARHVTRFTCAQISHLSNGARSQHSQRREIRRDRSKSHGGKLEQRAHTNEGKAWFYQFLAMVRHNSLDSLFPNMVHSPVRIRVGRWRKPGGADSAESHHGKSDEVQNCADRADHGLFPELFARSSSMNAIC</sequence>
<gene>
    <name evidence="2" type="ORF">BN2476_370016</name>
</gene>
<name>A0A1N7S9K1_9BURK</name>
<dbReference type="Proteomes" id="UP000195569">
    <property type="component" value="Unassembled WGS sequence"/>
</dbReference>
<feature type="region of interest" description="Disordered" evidence="1">
    <location>
        <begin position="30"/>
        <end position="60"/>
    </location>
</feature>
<protein>
    <submittedName>
        <fullName evidence="2">Uncharacterized protein</fullName>
    </submittedName>
</protein>
<reference evidence="2" key="1">
    <citation type="submission" date="2016-12" db="EMBL/GenBank/DDBJ databases">
        <authorList>
            <person name="Moulin L."/>
        </authorList>
    </citation>
    <scope>NUCLEOTIDE SEQUENCE [LARGE SCALE GENOMIC DNA]</scope>
    <source>
        <strain evidence="2">STM 7183</strain>
    </source>
</reference>
<accession>A0A1N7S9K1</accession>
<evidence type="ECO:0000313" key="2">
    <source>
        <dbReference type="EMBL" id="SIT44001.1"/>
    </source>
</evidence>
<evidence type="ECO:0000256" key="1">
    <source>
        <dbReference type="SAM" id="MobiDB-lite"/>
    </source>
</evidence>
<organism evidence="2 3">
    <name type="scientific">Paraburkholderia piptadeniae</name>
    <dbReference type="NCBI Taxonomy" id="1701573"/>
    <lineage>
        <taxon>Bacteria</taxon>
        <taxon>Pseudomonadati</taxon>
        <taxon>Pseudomonadota</taxon>
        <taxon>Betaproteobacteria</taxon>
        <taxon>Burkholderiales</taxon>
        <taxon>Burkholderiaceae</taxon>
        <taxon>Paraburkholderia</taxon>
    </lineage>
</organism>